<evidence type="ECO:0000313" key="4">
    <source>
        <dbReference type="Proteomes" id="UP000232688"/>
    </source>
</evidence>
<gene>
    <name evidence="3" type="ORF">RhiirA1_454829</name>
</gene>
<reference evidence="3 4" key="2">
    <citation type="submission" date="2017-10" db="EMBL/GenBank/DDBJ databases">
        <title>Genome analyses suggest a sexual origin of heterokaryosis in a supposedly ancient asexual fungus.</title>
        <authorList>
            <person name="Corradi N."/>
            <person name="Sedzielewska K."/>
            <person name="Noel J."/>
            <person name="Charron P."/>
            <person name="Farinelli L."/>
            <person name="Marton T."/>
            <person name="Kruger M."/>
            <person name="Pelin A."/>
            <person name="Brachmann A."/>
            <person name="Corradi N."/>
        </authorList>
    </citation>
    <scope>NUCLEOTIDE SEQUENCE [LARGE SCALE GENOMIC DNA]</scope>
    <source>
        <strain evidence="3 4">A1</strain>
    </source>
</reference>
<dbReference type="VEuPathDB" id="FungiDB:RhiirA1_454829"/>
<dbReference type="EMBL" id="LLXH01000224">
    <property type="protein sequence ID" value="PKC70384.1"/>
    <property type="molecule type" value="Genomic_DNA"/>
</dbReference>
<dbReference type="VEuPathDB" id="FungiDB:FUN_022819"/>
<comment type="caution">
    <text evidence="3">The sequence shown here is derived from an EMBL/GenBank/DDBJ whole genome shotgun (WGS) entry which is preliminary data.</text>
</comment>
<evidence type="ECO:0000259" key="1">
    <source>
        <dbReference type="Pfam" id="PF01823"/>
    </source>
</evidence>
<sequence length="669" mass="76646">MANIIGCQKNKIVSVDSINVQDVQDDVDITVQIDDPPSKFVSVNLNNKDTLSNIRRKLVQNSKVKMNDALSFANKINNNDNTGGSSLADIAKEDEEKIILENIIDKGSKTLYLKSEPDWKFFKDKLELEYGRTETLKKANKRAFTIVGCEMNEVVDGYENSTIQIGLEEDKIIKNDFLLIADIDIPNFAKFGVSVGNSNIKNSNVVTNLTYSVIEYNKMSLKFKLEPTTEFIKAVKDVIDSKNPRMFKKIINDFGQFIPKEVILGGRAYFIARENSEENIGEHATKMSGKASNVGIEKRSFKSLNKNNSSKCQSFKLFGGKQFNYNNFNETDWTESLRDFRYWSCTKFKDSVNIFQLLSKDLHKQILSLVGKRILFTSVEDYSYKLPESGSQLINIPENILEILQNKDADCNIFATIIDKKEKDIFSCQIIWSPNEDPRLIIYCIQKKFRKRKCKLKIKWMVVGYDINFDFNHSDFNVKLKVLKDEFNISNQQAVIKQLDLEYDSSVLCFGIPVLSKLNSSNNSLVIGHHFINDRVNRKVGTYIFSYCLEKNHYVNLPKFTFYTLIISNYPNTDNYGISTLQQTSKIRKLLNFIKVNSSKLTPKFISLYSTENNYGPIFLKQKISEIEVKYINVNSLNCDQNDCICKSKGIKGLENNLKYAFLDPKGSS</sequence>
<dbReference type="AlphaFoldDB" id="A0A2N0S4A6"/>
<dbReference type="Pfam" id="PF24209">
    <property type="entry name" value="DUF7431"/>
    <property type="match status" value="1"/>
</dbReference>
<protein>
    <recommendedName>
        <fullName evidence="5">MACPF domain-containing protein</fullName>
    </recommendedName>
</protein>
<dbReference type="InterPro" id="IPR020864">
    <property type="entry name" value="MACPF"/>
</dbReference>
<reference evidence="3 4" key="1">
    <citation type="submission" date="2017-10" db="EMBL/GenBank/DDBJ databases">
        <title>Extensive intraspecific genome diversity in a model arbuscular mycorrhizal fungus.</title>
        <authorList>
            <person name="Chen E.C.H."/>
            <person name="Morin E."/>
            <person name="Baudet D."/>
            <person name="Noel J."/>
            <person name="Ndikumana S."/>
            <person name="Charron P."/>
            <person name="St-Onge C."/>
            <person name="Giorgi J."/>
            <person name="Grigoriev I.V."/>
            <person name="Roux C."/>
            <person name="Martin F.M."/>
            <person name="Corradi N."/>
        </authorList>
    </citation>
    <scope>NUCLEOTIDE SEQUENCE [LARGE SCALE GENOMIC DNA]</scope>
    <source>
        <strain evidence="3 4">A1</strain>
    </source>
</reference>
<feature type="domain" description="DUF7431" evidence="2">
    <location>
        <begin position="374"/>
        <end position="644"/>
    </location>
</feature>
<dbReference type="Proteomes" id="UP000232688">
    <property type="component" value="Unassembled WGS sequence"/>
</dbReference>
<evidence type="ECO:0000259" key="2">
    <source>
        <dbReference type="Pfam" id="PF24209"/>
    </source>
</evidence>
<organism evidence="3 4">
    <name type="scientific">Rhizophagus irregularis</name>
    <dbReference type="NCBI Taxonomy" id="588596"/>
    <lineage>
        <taxon>Eukaryota</taxon>
        <taxon>Fungi</taxon>
        <taxon>Fungi incertae sedis</taxon>
        <taxon>Mucoromycota</taxon>
        <taxon>Glomeromycotina</taxon>
        <taxon>Glomeromycetes</taxon>
        <taxon>Glomerales</taxon>
        <taxon>Glomeraceae</taxon>
        <taxon>Rhizophagus</taxon>
    </lineage>
</organism>
<feature type="domain" description="MACPF" evidence="1">
    <location>
        <begin position="201"/>
        <end position="314"/>
    </location>
</feature>
<proteinExistence type="predicted"/>
<dbReference type="Pfam" id="PF01823">
    <property type="entry name" value="MACPF"/>
    <property type="match status" value="1"/>
</dbReference>
<accession>A0A2N0S4A6</accession>
<evidence type="ECO:0000313" key="3">
    <source>
        <dbReference type="EMBL" id="PKC70384.1"/>
    </source>
</evidence>
<name>A0A2N0S4A6_9GLOM</name>
<dbReference type="InterPro" id="IPR055854">
    <property type="entry name" value="DUF7431"/>
</dbReference>
<evidence type="ECO:0008006" key="5">
    <source>
        <dbReference type="Google" id="ProtNLM"/>
    </source>
</evidence>
<dbReference type="VEuPathDB" id="FungiDB:RhiirFUN_025396"/>